<feature type="transmembrane region" description="Helical" evidence="2">
    <location>
        <begin position="247"/>
        <end position="269"/>
    </location>
</feature>
<feature type="transmembrane region" description="Helical" evidence="2">
    <location>
        <begin position="166"/>
        <end position="185"/>
    </location>
</feature>
<feature type="transmembrane region" description="Helical" evidence="2">
    <location>
        <begin position="192"/>
        <end position="213"/>
    </location>
</feature>
<protein>
    <submittedName>
        <fullName evidence="3">Uncharacterized protein</fullName>
    </submittedName>
</protein>
<evidence type="ECO:0000256" key="2">
    <source>
        <dbReference type="SAM" id="Phobius"/>
    </source>
</evidence>
<keyword evidence="2" id="KW-1133">Transmembrane helix</keyword>
<keyword evidence="2" id="KW-0472">Membrane</keyword>
<keyword evidence="4" id="KW-1185">Reference proteome</keyword>
<proteinExistence type="predicted"/>
<evidence type="ECO:0000313" key="3">
    <source>
        <dbReference type="EMBL" id="MCT2042775.1"/>
    </source>
</evidence>
<evidence type="ECO:0000313" key="4">
    <source>
        <dbReference type="Proteomes" id="UP001525379"/>
    </source>
</evidence>
<name>A0ABT2HWU0_9MICO</name>
<gene>
    <name evidence="3" type="ORF">M3D15_05430</name>
</gene>
<sequence length="284" mass="29328">MPSSDNATRPYDFNDYDATTNDALATDELELPRPSRQPFARTRALPAYSEEPTQRFERTERFAATQRFEPVPAPAPRQRVAAASAAQPVVPAPAAPVAVPYHPAAAAAAYRAPSLDAGPDALARLGSILVCAVLMGVACVLLFLGVTGALASAAGVVSGQAFDPAITVWTFAGAVLTTFLAMLTARWSGMGVGLVGLTLLTAGVLTIVFPNAAMDLLEQQVATPQDPTGGLLGGIIDDTMRTVLQSVSAVLGGVALLLGSLFFGAGLAVHGARGAGWRRGIGRY</sequence>
<feature type="transmembrane region" description="Helical" evidence="2">
    <location>
        <begin position="128"/>
        <end position="154"/>
    </location>
</feature>
<evidence type="ECO:0000256" key="1">
    <source>
        <dbReference type="SAM" id="MobiDB-lite"/>
    </source>
</evidence>
<reference evidence="3 4" key="1">
    <citation type="submission" date="2022-04" db="EMBL/GenBank/DDBJ databases">
        <title>Human microbiome associated bacterial genomes.</title>
        <authorList>
            <person name="Sandstrom S."/>
            <person name="Salamzade R."/>
            <person name="Kalan L.R."/>
        </authorList>
    </citation>
    <scope>NUCLEOTIDE SEQUENCE [LARGE SCALE GENOMIC DNA]</scope>
    <source>
        <strain evidence="4">p3-SID1799</strain>
    </source>
</reference>
<dbReference type="RefSeq" id="WP_260104184.1">
    <property type="nucleotide sequence ID" value="NZ_JALXSQ010000016.1"/>
</dbReference>
<comment type="caution">
    <text evidence="3">The sequence shown here is derived from an EMBL/GenBank/DDBJ whole genome shotgun (WGS) entry which is preliminary data.</text>
</comment>
<accession>A0ABT2HWU0</accession>
<dbReference type="EMBL" id="JALXSQ010000016">
    <property type="protein sequence ID" value="MCT2042775.1"/>
    <property type="molecule type" value="Genomic_DNA"/>
</dbReference>
<organism evidence="3 4">
    <name type="scientific">Pseudoclavibacter albus</name>
    <dbReference type="NCBI Taxonomy" id="272241"/>
    <lineage>
        <taxon>Bacteria</taxon>
        <taxon>Bacillati</taxon>
        <taxon>Actinomycetota</taxon>
        <taxon>Actinomycetes</taxon>
        <taxon>Micrococcales</taxon>
        <taxon>Microbacteriaceae</taxon>
        <taxon>Pseudoclavibacter</taxon>
    </lineage>
</organism>
<dbReference type="Proteomes" id="UP001525379">
    <property type="component" value="Unassembled WGS sequence"/>
</dbReference>
<feature type="region of interest" description="Disordered" evidence="1">
    <location>
        <begin position="1"/>
        <end position="56"/>
    </location>
</feature>
<keyword evidence="2" id="KW-0812">Transmembrane</keyword>